<dbReference type="EMBL" id="AZBU02000007">
    <property type="protein sequence ID" value="TKR69382.1"/>
    <property type="molecule type" value="Genomic_DNA"/>
</dbReference>
<dbReference type="Proteomes" id="UP000298663">
    <property type="component" value="Unassembled WGS sequence"/>
</dbReference>
<reference evidence="7 8" key="2">
    <citation type="journal article" date="2019" name="G3 (Bethesda)">
        <title>Hybrid Assembly of the Genome of the Entomopathogenic Nematode Steinernema carpocapsae Identifies the X-Chromosome.</title>
        <authorList>
            <person name="Serra L."/>
            <person name="Macchietto M."/>
            <person name="Macias-Munoz A."/>
            <person name="McGill C.J."/>
            <person name="Rodriguez I.M."/>
            <person name="Rodriguez B."/>
            <person name="Murad R."/>
            <person name="Mortazavi A."/>
        </authorList>
    </citation>
    <scope>NUCLEOTIDE SEQUENCE [LARGE SCALE GENOMIC DNA]</scope>
    <source>
        <strain evidence="7 8">ALL</strain>
    </source>
</reference>
<protein>
    <recommendedName>
        <fullName evidence="9">Major facilitator superfamily (MFS) profile domain-containing protein</fullName>
    </recommendedName>
</protein>
<keyword evidence="5 6" id="KW-0472">Membrane</keyword>
<reference evidence="7 8" key="1">
    <citation type="journal article" date="2015" name="Genome Biol.">
        <title>Comparative genomics of Steinernema reveals deeply conserved gene regulatory networks.</title>
        <authorList>
            <person name="Dillman A.R."/>
            <person name="Macchietto M."/>
            <person name="Porter C.F."/>
            <person name="Rogers A."/>
            <person name="Williams B."/>
            <person name="Antoshechkin I."/>
            <person name="Lee M.M."/>
            <person name="Goodwin Z."/>
            <person name="Lu X."/>
            <person name="Lewis E.E."/>
            <person name="Goodrich-Blair H."/>
            <person name="Stock S.P."/>
            <person name="Adams B.J."/>
            <person name="Sternberg P.W."/>
            <person name="Mortazavi A."/>
        </authorList>
    </citation>
    <scope>NUCLEOTIDE SEQUENCE [LARGE SCALE GENOMIC DNA]</scope>
    <source>
        <strain evidence="7 8">ALL</strain>
    </source>
</reference>
<evidence type="ECO:0000256" key="4">
    <source>
        <dbReference type="ARBA" id="ARBA00022989"/>
    </source>
</evidence>
<dbReference type="GO" id="GO:0012505">
    <property type="term" value="C:endomembrane system"/>
    <property type="evidence" value="ECO:0007669"/>
    <property type="project" value="UniProtKB-SubCell"/>
</dbReference>
<keyword evidence="4 6" id="KW-1133">Transmembrane helix</keyword>
<gene>
    <name evidence="7" type="ORF">L596_021550</name>
</gene>
<evidence type="ECO:0000256" key="1">
    <source>
        <dbReference type="ARBA" id="ARBA00004127"/>
    </source>
</evidence>
<proteinExistence type="predicted"/>
<dbReference type="InterPro" id="IPR051068">
    <property type="entry name" value="MFS_Domain-Containing_Protein"/>
</dbReference>
<evidence type="ECO:0000256" key="3">
    <source>
        <dbReference type="ARBA" id="ARBA00022692"/>
    </source>
</evidence>
<keyword evidence="8" id="KW-1185">Reference proteome</keyword>
<comment type="caution">
    <text evidence="7">The sequence shown here is derived from an EMBL/GenBank/DDBJ whole genome shotgun (WGS) entry which is preliminary data.</text>
</comment>
<keyword evidence="2" id="KW-0813">Transport</keyword>
<dbReference type="GO" id="GO:0005765">
    <property type="term" value="C:lysosomal membrane"/>
    <property type="evidence" value="ECO:0007669"/>
    <property type="project" value="TreeGrafter"/>
</dbReference>
<dbReference type="AlphaFoldDB" id="A0A4U5MJF5"/>
<organism evidence="7 8">
    <name type="scientific">Steinernema carpocapsae</name>
    <name type="common">Entomopathogenic nematode</name>
    <dbReference type="NCBI Taxonomy" id="34508"/>
    <lineage>
        <taxon>Eukaryota</taxon>
        <taxon>Metazoa</taxon>
        <taxon>Ecdysozoa</taxon>
        <taxon>Nematoda</taxon>
        <taxon>Chromadorea</taxon>
        <taxon>Rhabditida</taxon>
        <taxon>Tylenchina</taxon>
        <taxon>Panagrolaimomorpha</taxon>
        <taxon>Strongyloidoidea</taxon>
        <taxon>Steinernematidae</taxon>
        <taxon>Steinernema</taxon>
    </lineage>
</organism>
<keyword evidence="3 6" id="KW-0812">Transmembrane</keyword>
<evidence type="ECO:0000313" key="8">
    <source>
        <dbReference type="Proteomes" id="UP000298663"/>
    </source>
</evidence>
<sequence length="101" mass="11048">MSIPLGILIGPVIQLLFTPIGYPGVTVFTGGHINMYTAPVIFALLCNIMALLLLIFYFKDKTTATRSRGSIRPNHIIVNKEEFDAASVSQQPDQKKSLLTG</sequence>
<dbReference type="STRING" id="34508.A0A4U5MJF5"/>
<feature type="transmembrane region" description="Helical" evidence="6">
    <location>
        <begin position="7"/>
        <end position="30"/>
    </location>
</feature>
<evidence type="ECO:0008006" key="9">
    <source>
        <dbReference type="Google" id="ProtNLM"/>
    </source>
</evidence>
<dbReference type="PANTHER" id="PTHR23510:SF3">
    <property type="entry name" value="MAJOR FACILITATOR SUPERFAMILY DOMAIN-CONTAINING PROTEIN 8"/>
    <property type="match status" value="1"/>
</dbReference>
<evidence type="ECO:0000256" key="5">
    <source>
        <dbReference type="ARBA" id="ARBA00023136"/>
    </source>
</evidence>
<dbReference type="OrthoDB" id="370281at2759"/>
<dbReference type="PANTHER" id="PTHR23510">
    <property type="entry name" value="INNER MEMBRANE TRANSPORT PROTEIN YAJR"/>
    <property type="match status" value="1"/>
</dbReference>
<comment type="subcellular location">
    <subcellularLocation>
        <location evidence="1">Endomembrane system</location>
        <topology evidence="1">Multi-pass membrane protein</topology>
    </subcellularLocation>
</comment>
<evidence type="ECO:0000256" key="2">
    <source>
        <dbReference type="ARBA" id="ARBA00022448"/>
    </source>
</evidence>
<accession>A0A4U5MJF5</accession>
<name>A0A4U5MJF5_STECR</name>
<feature type="transmembrane region" description="Helical" evidence="6">
    <location>
        <begin position="36"/>
        <end position="58"/>
    </location>
</feature>
<evidence type="ECO:0000256" key="6">
    <source>
        <dbReference type="SAM" id="Phobius"/>
    </source>
</evidence>
<evidence type="ECO:0000313" key="7">
    <source>
        <dbReference type="EMBL" id="TKR69382.1"/>
    </source>
</evidence>